<comment type="caution">
    <text evidence="8">Lacks conserved residue(s) required for the propagation of feature annotation.</text>
</comment>
<dbReference type="NCBIfam" id="TIGR00507">
    <property type="entry name" value="aroE"/>
    <property type="match status" value="1"/>
</dbReference>
<dbReference type="InterPro" id="IPR011342">
    <property type="entry name" value="Shikimate_DH"/>
</dbReference>
<dbReference type="eggNOG" id="COG0169">
    <property type="taxonomic scope" value="Bacteria"/>
</dbReference>
<comment type="pathway">
    <text evidence="1 8">Metabolic intermediate biosynthesis; chorismate biosynthesis; chorismate from D-erythrose 4-phosphate and phosphoenolpyruvate: step 4/7.</text>
</comment>
<sequence length="273" mass="30003">MRYAVIGNPVKHSLSPVMHMAGFLASGIDASYEAITVPSGELDAYVQMLSEQYHGWNITYPYKEDMIKYLDDVSEEAQALGAVNTVKNERGKLYGYNTDGAGFVAAVQNAGFVPAGNRVAVIGAGGAARAVIYALAKEEAEITIVNRNQQKAGELARQIENKFGRPVNCVPFDKGEWMLSSGLIIQGTPIGMQDEPFPLVLEGIKEKVLAVDLIYKPLQTNFLKQAQNLGCRIMNGLEMLLYQGAYAWDIWFGRKAPVENMRKALYSALEKES</sequence>
<dbReference type="Proteomes" id="UP000007488">
    <property type="component" value="Chromosome"/>
</dbReference>
<feature type="binding site" evidence="8">
    <location>
        <position position="75"/>
    </location>
    <ligand>
        <name>NADP(+)</name>
        <dbReference type="ChEBI" id="CHEBI:58349"/>
    </ligand>
</feature>
<dbReference type="GO" id="GO:0008652">
    <property type="term" value="P:amino acid biosynthetic process"/>
    <property type="evidence" value="ECO:0007669"/>
    <property type="project" value="UniProtKB-KW"/>
</dbReference>
<dbReference type="AlphaFoldDB" id="F0T0U1"/>
<dbReference type="SUPFAM" id="SSF53223">
    <property type="entry name" value="Aminoacid dehydrogenase-like, N-terminal domain"/>
    <property type="match status" value="1"/>
</dbReference>
<feature type="binding site" evidence="8">
    <location>
        <position position="236"/>
    </location>
    <ligand>
        <name>NADP(+)</name>
        <dbReference type="ChEBI" id="CHEBI:58349"/>
    </ligand>
</feature>
<evidence type="ECO:0000313" key="12">
    <source>
        <dbReference type="EMBL" id="ADY56230.1"/>
    </source>
</evidence>
<evidence type="ECO:0000256" key="5">
    <source>
        <dbReference type="ARBA" id="ARBA00023002"/>
    </source>
</evidence>
<evidence type="ECO:0000256" key="3">
    <source>
        <dbReference type="ARBA" id="ARBA00022605"/>
    </source>
</evidence>
<name>F0T0U1_SYNGF</name>
<gene>
    <name evidence="8" type="primary">aroE</name>
    <name evidence="12" type="ordered locus">Sgly_1934</name>
</gene>
<dbReference type="Gene3D" id="3.40.50.10860">
    <property type="entry name" value="Leucine Dehydrogenase, chain A, domain 1"/>
    <property type="match status" value="1"/>
</dbReference>
<feature type="binding site" evidence="8">
    <location>
        <position position="59"/>
    </location>
    <ligand>
        <name>shikimate</name>
        <dbReference type="ChEBI" id="CHEBI:36208"/>
    </ligand>
</feature>
<dbReference type="InterPro" id="IPR006151">
    <property type="entry name" value="Shikm_DH/Glu-tRNA_Rdtase"/>
</dbReference>
<feature type="domain" description="Quinate/shikimate 5-dehydrogenase/glutamyl-tRNA reductase" evidence="9">
    <location>
        <begin position="116"/>
        <end position="162"/>
    </location>
</feature>
<dbReference type="Pfam" id="PF18317">
    <property type="entry name" value="SDH_C"/>
    <property type="match status" value="1"/>
</dbReference>
<reference evidence="13" key="2">
    <citation type="submission" date="2011-02" db="EMBL/GenBank/DDBJ databases">
        <title>The complete genome of Syntrophobotulus glycolicus DSM 8271.</title>
        <authorList>
            <person name="Lucas S."/>
            <person name="Copeland A."/>
            <person name="Lapidus A."/>
            <person name="Bruce D."/>
            <person name="Goodwin L."/>
            <person name="Pitluck S."/>
            <person name="Kyrpides N."/>
            <person name="Mavromatis K."/>
            <person name="Pagani I."/>
            <person name="Ivanova N."/>
            <person name="Mikhailova N."/>
            <person name="Chertkov O."/>
            <person name="Held B."/>
            <person name="Detter J.C."/>
            <person name="Tapia R."/>
            <person name="Han C."/>
            <person name="Land M."/>
            <person name="Hauser L."/>
            <person name="Markowitz V."/>
            <person name="Cheng J.-F."/>
            <person name="Hugenholtz P."/>
            <person name="Woyke T."/>
            <person name="Wu D."/>
            <person name="Spring S."/>
            <person name="Schroeder M."/>
            <person name="Brambilla E."/>
            <person name="Klenk H.-P."/>
            <person name="Eisen J.A."/>
        </authorList>
    </citation>
    <scope>NUCLEOTIDE SEQUENCE [LARGE SCALE GENOMIC DNA]</scope>
    <source>
        <strain evidence="13">DSM 8271 / FlGlyR</strain>
    </source>
</reference>
<feature type="binding site" evidence="8">
    <location>
        <position position="243"/>
    </location>
    <ligand>
        <name>shikimate</name>
        <dbReference type="ChEBI" id="CHEBI:36208"/>
    </ligand>
</feature>
<keyword evidence="4 8" id="KW-0521">NADP</keyword>
<dbReference type="PANTHER" id="PTHR21089">
    <property type="entry name" value="SHIKIMATE DEHYDROGENASE"/>
    <property type="match status" value="1"/>
</dbReference>
<feature type="active site" description="Proton acceptor" evidence="8">
    <location>
        <position position="63"/>
    </location>
</feature>
<feature type="binding site" evidence="8">
    <location>
        <position position="213"/>
    </location>
    <ligand>
        <name>NADP(+)</name>
        <dbReference type="ChEBI" id="CHEBI:58349"/>
    </ligand>
</feature>
<evidence type="ECO:0000259" key="10">
    <source>
        <dbReference type="Pfam" id="PF08501"/>
    </source>
</evidence>
<dbReference type="UniPathway" id="UPA00053">
    <property type="reaction ID" value="UER00087"/>
</dbReference>
<dbReference type="InterPro" id="IPR013708">
    <property type="entry name" value="Shikimate_DH-bd_N"/>
</dbReference>
<feature type="binding site" evidence="8">
    <location>
        <position position="215"/>
    </location>
    <ligand>
        <name>shikimate</name>
        <dbReference type="ChEBI" id="CHEBI:36208"/>
    </ligand>
</feature>
<reference evidence="12 13" key="1">
    <citation type="journal article" date="2011" name="Stand. Genomic Sci.">
        <title>Complete genome sequence of Syntrophobotulus glycolicus type strain (FlGlyR).</title>
        <authorList>
            <person name="Han C."/>
            <person name="Mwirichia R."/>
            <person name="Chertkov O."/>
            <person name="Held B."/>
            <person name="Lapidus A."/>
            <person name="Nolan M."/>
            <person name="Lucas S."/>
            <person name="Hammon N."/>
            <person name="Deshpande S."/>
            <person name="Cheng J.F."/>
            <person name="Tapia R."/>
            <person name="Goodwin L."/>
            <person name="Pitluck S."/>
            <person name="Huntemann M."/>
            <person name="Liolios K."/>
            <person name="Ivanova N."/>
            <person name="Pagani I."/>
            <person name="Mavromatis K."/>
            <person name="Ovchinikova G."/>
            <person name="Pati A."/>
            <person name="Chen A."/>
            <person name="Palaniappan K."/>
            <person name="Land M."/>
            <person name="Hauser L."/>
            <person name="Brambilla E.M."/>
            <person name="Rohde M."/>
            <person name="Spring S."/>
            <person name="Sikorski J."/>
            <person name="Goker M."/>
            <person name="Woyke T."/>
            <person name="Bristow J."/>
            <person name="Eisen J.A."/>
            <person name="Markowitz V."/>
            <person name="Hugenholtz P."/>
            <person name="Kyrpides N.C."/>
            <person name="Klenk H.P."/>
            <person name="Detter J.C."/>
        </authorList>
    </citation>
    <scope>NUCLEOTIDE SEQUENCE [LARGE SCALE GENOMIC DNA]</scope>
    <source>
        <strain evidence="13">DSM 8271 / FlGlyR</strain>
    </source>
</reference>
<keyword evidence="6 8" id="KW-0057">Aromatic amino acid biosynthesis</keyword>
<dbReference type="Pfam" id="PF01488">
    <property type="entry name" value="Shikimate_DH"/>
    <property type="match status" value="1"/>
</dbReference>
<dbReference type="HAMAP" id="MF_00222">
    <property type="entry name" value="Shikimate_DH_AroE"/>
    <property type="match status" value="1"/>
</dbReference>
<evidence type="ECO:0000256" key="1">
    <source>
        <dbReference type="ARBA" id="ARBA00004871"/>
    </source>
</evidence>
<feature type="domain" description="Shikimate dehydrogenase substrate binding N-terminal" evidence="10">
    <location>
        <begin position="5"/>
        <end position="86"/>
    </location>
</feature>
<dbReference type="InterPro" id="IPR046346">
    <property type="entry name" value="Aminoacid_DH-like_N_sf"/>
</dbReference>
<feature type="binding site" evidence="8">
    <location>
        <begin position="123"/>
        <end position="127"/>
    </location>
    <ligand>
        <name>NADP(+)</name>
        <dbReference type="ChEBI" id="CHEBI:58349"/>
    </ligand>
</feature>
<keyword evidence="5 8" id="KW-0560">Oxidoreductase</keyword>
<evidence type="ECO:0000259" key="11">
    <source>
        <dbReference type="Pfam" id="PF18317"/>
    </source>
</evidence>
<dbReference type="InterPro" id="IPR036291">
    <property type="entry name" value="NAD(P)-bd_dom_sf"/>
</dbReference>
<feature type="domain" description="SDH C-terminal" evidence="11">
    <location>
        <begin position="236"/>
        <end position="265"/>
    </location>
</feature>
<dbReference type="InterPro" id="IPR022893">
    <property type="entry name" value="Shikimate_DH_fam"/>
</dbReference>
<keyword evidence="13" id="KW-1185">Reference proteome</keyword>
<feature type="binding site" evidence="8">
    <location>
        <position position="84"/>
    </location>
    <ligand>
        <name>shikimate</name>
        <dbReference type="ChEBI" id="CHEBI:36208"/>
    </ligand>
</feature>
<dbReference type="HOGENOM" id="CLU_044063_0_1_9"/>
<dbReference type="EMBL" id="CP002547">
    <property type="protein sequence ID" value="ADY56230.1"/>
    <property type="molecule type" value="Genomic_DNA"/>
</dbReference>
<evidence type="ECO:0000259" key="9">
    <source>
        <dbReference type="Pfam" id="PF01488"/>
    </source>
</evidence>
<dbReference type="GO" id="GO:0050661">
    <property type="term" value="F:NADP binding"/>
    <property type="evidence" value="ECO:0007669"/>
    <property type="project" value="InterPro"/>
</dbReference>
<evidence type="ECO:0000256" key="6">
    <source>
        <dbReference type="ARBA" id="ARBA00023141"/>
    </source>
</evidence>
<keyword evidence="3 8" id="KW-0028">Amino-acid biosynthesis</keyword>
<dbReference type="Pfam" id="PF08501">
    <property type="entry name" value="Shikimate_dh_N"/>
    <property type="match status" value="1"/>
</dbReference>
<dbReference type="SUPFAM" id="SSF51735">
    <property type="entry name" value="NAD(P)-binding Rossmann-fold domains"/>
    <property type="match status" value="1"/>
</dbReference>
<dbReference type="PANTHER" id="PTHR21089:SF1">
    <property type="entry name" value="BIFUNCTIONAL 3-DEHYDROQUINATE DEHYDRATASE_SHIKIMATE DEHYDROGENASE, CHLOROPLASTIC"/>
    <property type="match status" value="1"/>
</dbReference>
<comment type="function">
    <text evidence="8">Involved in the biosynthesis of the chorismate, which leads to the biosynthesis of aromatic amino acids. Catalyzes the reversible NADPH linked reduction of 3-dehydroshikimate (DHSA) to yield shikimate (SA).</text>
</comment>
<evidence type="ECO:0000313" key="13">
    <source>
        <dbReference type="Proteomes" id="UP000007488"/>
    </source>
</evidence>
<dbReference type="InterPro" id="IPR041121">
    <property type="entry name" value="SDH_C"/>
</dbReference>
<dbReference type="KEGG" id="sgy:Sgly_1934"/>
<evidence type="ECO:0000256" key="4">
    <source>
        <dbReference type="ARBA" id="ARBA00022857"/>
    </source>
</evidence>
<evidence type="ECO:0000256" key="7">
    <source>
        <dbReference type="ARBA" id="ARBA00049442"/>
    </source>
</evidence>
<accession>F0T0U1</accession>
<comment type="catalytic activity">
    <reaction evidence="7 8">
        <text>shikimate + NADP(+) = 3-dehydroshikimate + NADPH + H(+)</text>
        <dbReference type="Rhea" id="RHEA:17737"/>
        <dbReference type="ChEBI" id="CHEBI:15378"/>
        <dbReference type="ChEBI" id="CHEBI:16630"/>
        <dbReference type="ChEBI" id="CHEBI:36208"/>
        <dbReference type="ChEBI" id="CHEBI:57783"/>
        <dbReference type="ChEBI" id="CHEBI:58349"/>
        <dbReference type="EC" id="1.1.1.25"/>
    </reaction>
</comment>
<protein>
    <recommendedName>
        <fullName evidence="2 8">Shikimate dehydrogenase (NADP(+))</fullName>
        <shortName evidence="8">SDH</shortName>
        <ecNumber evidence="2 8">1.1.1.25</ecNumber>
    </recommendedName>
</protein>
<dbReference type="GO" id="GO:0009423">
    <property type="term" value="P:chorismate biosynthetic process"/>
    <property type="evidence" value="ECO:0007669"/>
    <property type="project" value="UniProtKB-UniRule"/>
</dbReference>
<evidence type="ECO:0000256" key="8">
    <source>
        <dbReference type="HAMAP-Rule" id="MF_00222"/>
    </source>
</evidence>
<dbReference type="CDD" id="cd01065">
    <property type="entry name" value="NAD_bind_Shikimate_DH"/>
    <property type="match status" value="1"/>
</dbReference>
<dbReference type="Gene3D" id="3.40.50.720">
    <property type="entry name" value="NAD(P)-binding Rossmann-like Domain"/>
    <property type="match status" value="1"/>
</dbReference>
<feature type="binding site" evidence="8">
    <location>
        <position position="99"/>
    </location>
    <ligand>
        <name>shikimate</name>
        <dbReference type="ChEBI" id="CHEBI:36208"/>
    </ligand>
</feature>
<dbReference type="GO" id="GO:0019632">
    <property type="term" value="P:shikimate metabolic process"/>
    <property type="evidence" value="ECO:0007669"/>
    <property type="project" value="InterPro"/>
</dbReference>
<dbReference type="GO" id="GO:0005829">
    <property type="term" value="C:cytosol"/>
    <property type="evidence" value="ECO:0007669"/>
    <property type="project" value="TreeGrafter"/>
</dbReference>
<comment type="similarity">
    <text evidence="8">Belongs to the shikimate dehydrogenase family.</text>
</comment>
<dbReference type="GO" id="GO:0004764">
    <property type="term" value="F:shikimate 3-dehydrogenase (NADP+) activity"/>
    <property type="evidence" value="ECO:0007669"/>
    <property type="project" value="UniProtKB-UniRule"/>
</dbReference>
<comment type="subunit">
    <text evidence="8">Homodimer.</text>
</comment>
<proteinExistence type="inferred from homology"/>
<organism evidence="12 13">
    <name type="scientific">Syntrophobotulus glycolicus (strain DSM 8271 / FlGlyR)</name>
    <dbReference type="NCBI Taxonomy" id="645991"/>
    <lineage>
        <taxon>Bacteria</taxon>
        <taxon>Bacillati</taxon>
        <taxon>Bacillota</taxon>
        <taxon>Clostridia</taxon>
        <taxon>Eubacteriales</taxon>
        <taxon>Desulfitobacteriaceae</taxon>
        <taxon>Syntrophobotulus</taxon>
    </lineage>
</organism>
<feature type="binding site" evidence="8">
    <location>
        <begin position="13"/>
        <end position="15"/>
    </location>
    <ligand>
        <name>shikimate</name>
        <dbReference type="ChEBI" id="CHEBI:36208"/>
    </ligand>
</feature>
<dbReference type="EC" id="1.1.1.25" evidence="2 8"/>
<dbReference type="STRING" id="645991.Sgly_1934"/>
<dbReference type="GO" id="GO:0009073">
    <property type="term" value="P:aromatic amino acid family biosynthetic process"/>
    <property type="evidence" value="ECO:0007669"/>
    <property type="project" value="UniProtKB-KW"/>
</dbReference>
<evidence type="ECO:0000256" key="2">
    <source>
        <dbReference type="ARBA" id="ARBA00012962"/>
    </source>
</evidence>